<feature type="chain" id="PRO_5003068816" evidence="1">
    <location>
        <begin position="20"/>
        <end position="153"/>
    </location>
</feature>
<organism evidence="2 3">
    <name type="scientific">Shewanella violacea (strain JCM 10179 / CIP 106290 / LMG 19151 / DSS12)</name>
    <dbReference type="NCBI Taxonomy" id="637905"/>
    <lineage>
        <taxon>Bacteria</taxon>
        <taxon>Pseudomonadati</taxon>
        <taxon>Pseudomonadota</taxon>
        <taxon>Gammaproteobacteria</taxon>
        <taxon>Alteromonadales</taxon>
        <taxon>Shewanellaceae</taxon>
        <taxon>Shewanella</taxon>
    </lineage>
</organism>
<keyword evidence="1" id="KW-0732">Signal</keyword>
<dbReference type="KEGG" id="svo:SVI_1333"/>
<name>D4ZI05_SHEVD</name>
<dbReference type="HOGENOM" id="CLU_1712035_0_0_6"/>
<evidence type="ECO:0000256" key="1">
    <source>
        <dbReference type="SAM" id="SignalP"/>
    </source>
</evidence>
<reference evidence="3" key="1">
    <citation type="journal article" date="2010" name="Mol. Biosyst.">
        <title>Complete genome sequence and comparative analysis of Shewanella violacea, a psychrophilic and piezophilic bacterium from deep sea floor sediments.</title>
        <authorList>
            <person name="Aono E."/>
            <person name="Baba T."/>
            <person name="Ara T."/>
            <person name="Nishi T."/>
            <person name="Nakamichi T."/>
            <person name="Inamoto E."/>
            <person name="Toyonaga H."/>
            <person name="Hasegawa M."/>
            <person name="Takai Y."/>
            <person name="Okumura Y."/>
            <person name="Baba M."/>
            <person name="Tomita M."/>
            <person name="Kato C."/>
            <person name="Oshima T."/>
            <person name="Nakasone K."/>
            <person name="Mori H."/>
        </authorList>
    </citation>
    <scope>NUCLEOTIDE SEQUENCE [LARGE SCALE GENOMIC DNA]</scope>
    <source>
        <strain evidence="3">JCM 10179 / CIP 106290 / LMG 19151 / DSS12</strain>
    </source>
</reference>
<dbReference type="OrthoDB" id="6262003at2"/>
<dbReference type="eggNOG" id="ENOG5032N6W">
    <property type="taxonomic scope" value="Bacteria"/>
</dbReference>
<gene>
    <name evidence="2" type="ordered locus">SVI_1333</name>
</gene>
<dbReference type="AlphaFoldDB" id="D4ZI05"/>
<dbReference type="EMBL" id="AP011177">
    <property type="protein sequence ID" value="BAJ01304.1"/>
    <property type="molecule type" value="Genomic_DNA"/>
</dbReference>
<accession>D4ZI05</accession>
<sequence>MIKPILGLALSVLSASIFAGELGRSEWTHQKNSDNAAVIATYGYQKMKVIDAGLGKATIIFTHVNDREYCGGQDALFSPINVNIYVELEMNSQMTSLALPGLIGCHDGVSFAQIKDSESMPFIAMMYDAQRVLFHKQSYSLKGFERAVKKVID</sequence>
<evidence type="ECO:0000313" key="2">
    <source>
        <dbReference type="EMBL" id="BAJ01304.1"/>
    </source>
</evidence>
<protein>
    <submittedName>
        <fullName evidence="2">Uncharacterized protein</fullName>
    </submittedName>
</protein>
<evidence type="ECO:0000313" key="3">
    <source>
        <dbReference type="Proteomes" id="UP000002350"/>
    </source>
</evidence>
<feature type="signal peptide" evidence="1">
    <location>
        <begin position="1"/>
        <end position="19"/>
    </location>
</feature>
<keyword evidence="3" id="KW-1185">Reference proteome</keyword>
<dbReference type="RefSeq" id="WP_013050615.1">
    <property type="nucleotide sequence ID" value="NC_014012.1"/>
</dbReference>
<proteinExistence type="predicted"/>
<dbReference type="Proteomes" id="UP000002350">
    <property type="component" value="Chromosome"/>
</dbReference>